<feature type="region of interest" description="Disordered" evidence="4">
    <location>
        <begin position="132"/>
        <end position="154"/>
    </location>
</feature>
<dbReference type="InterPro" id="IPR015943">
    <property type="entry name" value="WD40/YVTN_repeat-like_dom_sf"/>
</dbReference>
<dbReference type="SUPFAM" id="SSF50978">
    <property type="entry name" value="WD40 repeat-like"/>
    <property type="match status" value="1"/>
</dbReference>
<feature type="region of interest" description="Disordered" evidence="4">
    <location>
        <begin position="285"/>
        <end position="351"/>
    </location>
</feature>
<feature type="compositionally biased region" description="Low complexity" evidence="4">
    <location>
        <begin position="133"/>
        <end position="154"/>
    </location>
</feature>
<protein>
    <recommendedName>
        <fullName evidence="7">WD40-repeat-containing domain protein</fullName>
    </recommendedName>
</protein>
<gene>
    <name evidence="5" type="ORF">TeGR_g7479</name>
</gene>
<comment type="similarity">
    <text evidence="3">Belongs to the WD repeat PROPPIN family.</text>
</comment>
<evidence type="ECO:0000256" key="4">
    <source>
        <dbReference type="SAM" id="MobiDB-lite"/>
    </source>
</evidence>
<comment type="caution">
    <text evidence="5">The sequence shown here is derived from an EMBL/GenBank/DDBJ whole genome shotgun (WGS) entry which is preliminary data.</text>
</comment>
<proteinExistence type="inferred from homology"/>
<feature type="compositionally biased region" description="Low complexity" evidence="4">
    <location>
        <begin position="302"/>
        <end position="350"/>
    </location>
</feature>
<dbReference type="InterPro" id="IPR048720">
    <property type="entry name" value="PROPPIN"/>
</dbReference>
<name>A0ABQ6MM16_9STRA</name>
<dbReference type="PANTHER" id="PTHR11227">
    <property type="entry name" value="WD-REPEAT PROTEIN INTERACTING WITH PHOSPHOINOSIDES WIPI -RELATED"/>
    <property type="match status" value="1"/>
</dbReference>
<keyword evidence="1" id="KW-0853">WD repeat</keyword>
<sequence>MKLPFQLSSPACASMLLETSLLALSCGRQLQIVNCSTQNTIFSSAFSSTIRSISLTRSTAAVLTGPELSPSQVLGSTLLLPPKDLDVGSSKPGDEAHELHLFVLSNMKRLLSINIGSTGGAVPEPAPADEVAEIPQSPASPAASSSSSSSSRTAPYAPVYALTPPSPDTDLPFSNAYLALTPGTGKGLVTLYSLPAGPPTIEATRALHSSPIACLALTSPLAPRQLLASCSTAGTAVALSTVPDLAPFMRLTRGNTPCTIFSLAFNALGSKVVAAGGNGTVHFFKTDNDTGNKGTGDSKPHAALPPSAPSTPSTPSTPSSSSPSAASLATPQASTSRPASTPSPRSSLLSGMSALLPPSMIKTVGSGSRSFLKLPSHVPSGTPYSVAFSNKDDVERLVLLSREGRMRLFELGDTEAKCVGEEDVPGMNSN</sequence>
<evidence type="ECO:0000313" key="5">
    <source>
        <dbReference type="EMBL" id="GMI29031.1"/>
    </source>
</evidence>
<evidence type="ECO:0000256" key="1">
    <source>
        <dbReference type="ARBA" id="ARBA00022574"/>
    </source>
</evidence>
<dbReference type="EMBL" id="BRYB01000386">
    <property type="protein sequence ID" value="GMI29031.1"/>
    <property type="molecule type" value="Genomic_DNA"/>
</dbReference>
<evidence type="ECO:0008006" key="7">
    <source>
        <dbReference type="Google" id="ProtNLM"/>
    </source>
</evidence>
<dbReference type="Proteomes" id="UP001165060">
    <property type="component" value="Unassembled WGS sequence"/>
</dbReference>
<evidence type="ECO:0000256" key="2">
    <source>
        <dbReference type="ARBA" id="ARBA00022737"/>
    </source>
</evidence>
<dbReference type="Gene3D" id="2.130.10.10">
    <property type="entry name" value="YVTN repeat-like/Quinoprotein amine dehydrogenase"/>
    <property type="match status" value="1"/>
</dbReference>
<dbReference type="InterPro" id="IPR036322">
    <property type="entry name" value="WD40_repeat_dom_sf"/>
</dbReference>
<reference evidence="5 6" key="1">
    <citation type="journal article" date="2023" name="Commun. Biol.">
        <title>Genome analysis of Parmales, the sister group of diatoms, reveals the evolutionary specialization of diatoms from phago-mixotrophs to photoautotrophs.</title>
        <authorList>
            <person name="Ban H."/>
            <person name="Sato S."/>
            <person name="Yoshikawa S."/>
            <person name="Yamada K."/>
            <person name="Nakamura Y."/>
            <person name="Ichinomiya M."/>
            <person name="Sato N."/>
            <person name="Blanc-Mathieu R."/>
            <person name="Endo H."/>
            <person name="Kuwata A."/>
            <person name="Ogata H."/>
        </authorList>
    </citation>
    <scope>NUCLEOTIDE SEQUENCE [LARGE SCALE GENOMIC DNA]</scope>
</reference>
<evidence type="ECO:0000313" key="6">
    <source>
        <dbReference type="Proteomes" id="UP001165060"/>
    </source>
</evidence>
<evidence type="ECO:0000256" key="3">
    <source>
        <dbReference type="ARBA" id="ARBA00025740"/>
    </source>
</evidence>
<accession>A0ABQ6MM16</accession>
<keyword evidence="6" id="KW-1185">Reference proteome</keyword>
<organism evidence="5 6">
    <name type="scientific">Tetraparma gracilis</name>
    <dbReference type="NCBI Taxonomy" id="2962635"/>
    <lineage>
        <taxon>Eukaryota</taxon>
        <taxon>Sar</taxon>
        <taxon>Stramenopiles</taxon>
        <taxon>Ochrophyta</taxon>
        <taxon>Bolidophyceae</taxon>
        <taxon>Parmales</taxon>
        <taxon>Triparmaceae</taxon>
        <taxon>Tetraparma</taxon>
    </lineage>
</organism>
<keyword evidence="2" id="KW-0677">Repeat</keyword>
<feature type="compositionally biased region" description="Basic and acidic residues" evidence="4">
    <location>
        <begin position="285"/>
        <end position="300"/>
    </location>
</feature>